<organism evidence="2 3">
    <name type="scientific">Leucocoprinus birnbaumii</name>
    <dbReference type="NCBI Taxonomy" id="56174"/>
    <lineage>
        <taxon>Eukaryota</taxon>
        <taxon>Fungi</taxon>
        <taxon>Dikarya</taxon>
        <taxon>Basidiomycota</taxon>
        <taxon>Agaricomycotina</taxon>
        <taxon>Agaricomycetes</taxon>
        <taxon>Agaricomycetidae</taxon>
        <taxon>Agaricales</taxon>
        <taxon>Agaricineae</taxon>
        <taxon>Agaricaceae</taxon>
        <taxon>Leucocoprinus</taxon>
    </lineage>
</organism>
<dbReference type="Proteomes" id="UP001213000">
    <property type="component" value="Unassembled WGS sequence"/>
</dbReference>
<dbReference type="AlphaFoldDB" id="A0AAD5YMU1"/>
<evidence type="ECO:0000313" key="2">
    <source>
        <dbReference type="EMBL" id="KAJ3562021.1"/>
    </source>
</evidence>
<name>A0AAD5YMU1_9AGAR</name>
<evidence type="ECO:0000313" key="3">
    <source>
        <dbReference type="Proteomes" id="UP001213000"/>
    </source>
</evidence>
<proteinExistence type="predicted"/>
<keyword evidence="3" id="KW-1185">Reference proteome</keyword>
<dbReference type="EMBL" id="JANIEX010000923">
    <property type="protein sequence ID" value="KAJ3562021.1"/>
    <property type="molecule type" value="Genomic_DNA"/>
</dbReference>
<comment type="caution">
    <text evidence="2">The sequence shown here is derived from an EMBL/GenBank/DDBJ whole genome shotgun (WGS) entry which is preliminary data.</text>
</comment>
<sequence length="226" mass="24451">MEKVCTAWEFFKGLHEFWGELPHYNPVSVSTSEHGQDHAGNAATLFQQDSSLSHMCPTTPSEWSQSPLLEDSDHGHGSGIKEGTSQDLAGDGGGMSTTSTGGSVWEGDKDRCDIDEEVLNLVCDNPSIKLVVNSAYYPRSNEPILLLGTLLHYKKNFKSHVTNIPPPSSSSKSKKAKNKSKSLKDSTHGSTVNKQQSALDAFNEAHAEDTAAVAHCHAAQDEIKLC</sequence>
<feature type="compositionally biased region" description="Polar residues" evidence="1">
    <location>
        <begin position="56"/>
        <end position="67"/>
    </location>
</feature>
<feature type="region of interest" description="Disordered" evidence="1">
    <location>
        <begin position="56"/>
        <end position="108"/>
    </location>
</feature>
<evidence type="ECO:0000256" key="1">
    <source>
        <dbReference type="SAM" id="MobiDB-lite"/>
    </source>
</evidence>
<feature type="compositionally biased region" description="Basic residues" evidence="1">
    <location>
        <begin position="172"/>
        <end position="181"/>
    </location>
</feature>
<gene>
    <name evidence="2" type="ORF">NP233_g9833</name>
</gene>
<protein>
    <submittedName>
        <fullName evidence="2">Uncharacterized protein</fullName>
    </submittedName>
</protein>
<feature type="region of interest" description="Disordered" evidence="1">
    <location>
        <begin position="161"/>
        <end position="195"/>
    </location>
</feature>
<reference evidence="2" key="1">
    <citation type="submission" date="2022-07" db="EMBL/GenBank/DDBJ databases">
        <title>Genome Sequence of Leucocoprinus birnbaumii.</title>
        <authorList>
            <person name="Buettner E."/>
        </authorList>
    </citation>
    <scope>NUCLEOTIDE SEQUENCE</scope>
    <source>
        <strain evidence="2">VT141</strain>
    </source>
</reference>
<accession>A0AAD5YMU1</accession>